<reference evidence="1" key="1">
    <citation type="submission" date="2022-10" db="EMBL/GenBank/DDBJ databases">
        <title>Two novel species of Flavobacterium.</title>
        <authorList>
            <person name="Liu Q."/>
            <person name="Xin Y.-H."/>
        </authorList>
    </citation>
    <scope>NUCLEOTIDE SEQUENCE</scope>
    <source>
        <strain evidence="1">LS1R49</strain>
    </source>
</reference>
<evidence type="ECO:0000313" key="1">
    <source>
        <dbReference type="EMBL" id="MCV9926102.1"/>
    </source>
</evidence>
<evidence type="ECO:0000313" key="2">
    <source>
        <dbReference type="Proteomes" id="UP001151079"/>
    </source>
</evidence>
<organism evidence="1 2">
    <name type="scientific">Flavobacterium shii</name>
    <dbReference type="NCBI Taxonomy" id="2987687"/>
    <lineage>
        <taxon>Bacteria</taxon>
        <taxon>Pseudomonadati</taxon>
        <taxon>Bacteroidota</taxon>
        <taxon>Flavobacteriia</taxon>
        <taxon>Flavobacteriales</taxon>
        <taxon>Flavobacteriaceae</taxon>
        <taxon>Flavobacterium</taxon>
    </lineage>
</organism>
<proteinExistence type="predicted"/>
<keyword evidence="2" id="KW-1185">Reference proteome</keyword>
<gene>
    <name evidence="1" type="ORF">OIU83_00420</name>
</gene>
<protein>
    <recommendedName>
        <fullName evidence="3">Lipoprotein</fullName>
    </recommendedName>
</protein>
<name>A0A9X2ZCN7_9FLAO</name>
<comment type="caution">
    <text evidence="1">The sequence shown here is derived from an EMBL/GenBank/DDBJ whole genome shotgun (WGS) entry which is preliminary data.</text>
</comment>
<dbReference type="PROSITE" id="PS51257">
    <property type="entry name" value="PROKAR_LIPOPROTEIN"/>
    <property type="match status" value="1"/>
</dbReference>
<dbReference type="EMBL" id="JAOZEW010000001">
    <property type="protein sequence ID" value="MCV9926102.1"/>
    <property type="molecule type" value="Genomic_DNA"/>
</dbReference>
<dbReference type="Proteomes" id="UP001151079">
    <property type="component" value="Unassembled WGS sequence"/>
</dbReference>
<dbReference type="AlphaFoldDB" id="A0A9X2ZCN7"/>
<accession>A0A9X2ZCN7</accession>
<sequence>MRIIVLIVFLVLIGCKKENKNDLSNKHNGIVLKFKNTSVAFDGVSTVNDINNIKDDFIIQNNGTEILIQPAYLASDLLDGKTLIFSNDAVQKVKITFSYDAIFYGEEKKNTTLGFNRDTTMILKVIDKKVKVPSFENIKNILNKKFETNEVCEVAYLINQSYFNKIIANYEDFGGKSSPDYKDAMIFFKKGKKDFKKLEDLFINVDYSKLSIEFEDKNKAHSIITFDRMFGKYEFAKVEKQEISIPKGFYILDSTLISLKNIKYKILTLEKEEIKNKDNAQHNSNPIVILEKTGNKYYKKNDNYNLVFKYDDNCPADGYGGIVSKNNYFTIQQIFCVDFMFVNSYTTFKIDENTNEIYLHKYGEEYTDRSNSDRKIPTKVWSIKDFGVVKFDKVNETFLNNLRNKISIK</sequence>
<dbReference type="RefSeq" id="WP_264204310.1">
    <property type="nucleotide sequence ID" value="NZ_JAOZEW010000001.1"/>
</dbReference>
<evidence type="ECO:0008006" key="3">
    <source>
        <dbReference type="Google" id="ProtNLM"/>
    </source>
</evidence>